<dbReference type="PANTHER" id="PTHR14097">
    <property type="entry name" value="OXIDOREDUCTASE HTATIP2"/>
    <property type="match status" value="1"/>
</dbReference>
<dbReference type="GO" id="GO:0051170">
    <property type="term" value="P:import into nucleus"/>
    <property type="evidence" value="ECO:0007669"/>
    <property type="project" value="TreeGrafter"/>
</dbReference>
<reference evidence="8 9" key="1">
    <citation type="submission" date="2016-07" db="EMBL/GenBank/DDBJ databases">
        <title>Pervasive Adenine N6-methylation of Active Genes in Fungi.</title>
        <authorList>
            <consortium name="DOE Joint Genome Institute"/>
            <person name="Mondo S.J."/>
            <person name="Dannebaum R.O."/>
            <person name="Kuo R.C."/>
            <person name="Labutti K."/>
            <person name="Haridas S."/>
            <person name="Kuo A."/>
            <person name="Salamov A."/>
            <person name="Ahrendt S.R."/>
            <person name="Lipzen A."/>
            <person name="Sullivan W."/>
            <person name="Andreopoulos W.B."/>
            <person name="Clum A."/>
            <person name="Lindquist E."/>
            <person name="Daum C."/>
            <person name="Ramamoorthy G.K."/>
            <person name="Gryganskyi A."/>
            <person name="Culley D."/>
            <person name="Magnuson J.K."/>
            <person name="James T.Y."/>
            <person name="O'Malley M.A."/>
            <person name="Stajich J.E."/>
            <person name="Spatafora J.W."/>
            <person name="Visel A."/>
            <person name="Grigoriev I.V."/>
        </authorList>
    </citation>
    <scope>NUCLEOTIDE SEQUENCE [LARGE SCALE GENOMIC DNA]</scope>
    <source>
        <strain evidence="8 9">CBS 129021</strain>
    </source>
</reference>
<comment type="similarity">
    <text evidence="2">Belongs to the FMP52 family.</text>
</comment>
<dbReference type="GO" id="GO:0005741">
    <property type="term" value="C:mitochondrial outer membrane"/>
    <property type="evidence" value="ECO:0007669"/>
    <property type="project" value="UniProtKB-SubCell"/>
</dbReference>
<dbReference type="InterPro" id="IPR036291">
    <property type="entry name" value="NAD(P)-bd_dom_sf"/>
</dbReference>
<name>A0A1Y2DTF4_9PEZI</name>
<dbReference type="InParanoid" id="A0A1Y2DTF4"/>
<keyword evidence="6" id="KW-0472">Membrane</keyword>
<keyword evidence="5" id="KW-0496">Mitochondrion</keyword>
<accession>A0A1Y2DTF4</accession>
<dbReference type="Pfam" id="PF01370">
    <property type="entry name" value="Epimerase"/>
    <property type="match status" value="1"/>
</dbReference>
<keyword evidence="4" id="KW-0809">Transit peptide</keyword>
<evidence type="ECO:0000313" key="9">
    <source>
        <dbReference type="Proteomes" id="UP000193689"/>
    </source>
</evidence>
<feature type="domain" description="NAD-dependent epimerase/dehydratase" evidence="7">
    <location>
        <begin position="5"/>
        <end position="159"/>
    </location>
</feature>
<evidence type="ECO:0000256" key="3">
    <source>
        <dbReference type="ARBA" id="ARBA00022787"/>
    </source>
</evidence>
<dbReference type="FunFam" id="3.40.50.720:FF:000366">
    <property type="entry name" value="Protein FMP52, mitochondrial"/>
    <property type="match status" value="1"/>
</dbReference>
<dbReference type="PANTHER" id="PTHR14097:SF7">
    <property type="entry name" value="OXIDOREDUCTASE HTATIP2"/>
    <property type="match status" value="1"/>
</dbReference>
<gene>
    <name evidence="8" type="ORF">BCR38DRAFT_486821</name>
</gene>
<evidence type="ECO:0000256" key="6">
    <source>
        <dbReference type="ARBA" id="ARBA00023136"/>
    </source>
</evidence>
<dbReference type="STRING" id="1141098.A0A1Y2DTF4"/>
<dbReference type="EMBL" id="MCFJ01000009">
    <property type="protein sequence ID" value="ORY62553.1"/>
    <property type="molecule type" value="Genomic_DNA"/>
</dbReference>
<dbReference type="RefSeq" id="XP_040714389.1">
    <property type="nucleotide sequence ID" value="XM_040864077.1"/>
</dbReference>
<dbReference type="AlphaFoldDB" id="A0A1Y2DTF4"/>
<organism evidence="8 9">
    <name type="scientific">Pseudomassariella vexata</name>
    <dbReference type="NCBI Taxonomy" id="1141098"/>
    <lineage>
        <taxon>Eukaryota</taxon>
        <taxon>Fungi</taxon>
        <taxon>Dikarya</taxon>
        <taxon>Ascomycota</taxon>
        <taxon>Pezizomycotina</taxon>
        <taxon>Sordariomycetes</taxon>
        <taxon>Xylariomycetidae</taxon>
        <taxon>Amphisphaeriales</taxon>
        <taxon>Pseudomassariaceae</taxon>
        <taxon>Pseudomassariella</taxon>
    </lineage>
</organism>
<evidence type="ECO:0000256" key="2">
    <source>
        <dbReference type="ARBA" id="ARBA00006617"/>
    </source>
</evidence>
<sequence length="238" mass="25044">MATAAVIGSTGLVGGHILSDLLGLDAVKTVHTLSRRAPKAEGPKLSAHIDADITKWASALSSITPTPDIVFSALGTTRADAGGIANQWKIDHDLNVELAKSARAAGVKAFIFISSAGTRGLIGGAAPYSKMKQGVEDTIKELDFEQAIILRPGLILGDREKPKAPIVNAIAKGLGSLHKGLQDMIAQEADEIGRAAVNVAMMAREGKAPERYWIVEGADIIKYGREEAKSVEEKGSEI</sequence>
<dbReference type="GeneID" id="63780289"/>
<dbReference type="SUPFAM" id="SSF51735">
    <property type="entry name" value="NAD(P)-binding Rossmann-fold domains"/>
    <property type="match status" value="1"/>
</dbReference>
<dbReference type="Gene3D" id="3.40.50.720">
    <property type="entry name" value="NAD(P)-binding Rossmann-like Domain"/>
    <property type="match status" value="1"/>
</dbReference>
<evidence type="ECO:0000256" key="1">
    <source>
        <dbReference type="ARBA" id="ARBA00004450"/>
    </source>
</evidence>
<comment type="subcellular location">
    <subcellularLocation>
        <location evidence="1">Mitochondrion outer membrane</location>
        <topology evidence="1">Peripheral membrane protein</topology>
    </subcellularLocation>
</comment>
<dbReference type="Proteomes" id="UP000193689">
    <property type="component" value="Unassembled WGS sequence"/>
</dbReference>
<proteinExistence type="inferred from homology"/>
<keyword evidence="9" id="KW-1185">Reference proteome</keyword>
<evidence type="ECO:0000259" key="7">
    <source>
        <dbReference type="Pfam" id="PF01370"/>
    </source>
</evidence>
<dbReference type="OrthoDB" id="430436at2759"/>
<dbReference type="InterPro" id="IPR001509">
    <property type="entry name" value="Epimerase_deHydtase"/>
</dbReference>
<evidence type="ECO:0000313" key="8">
    <source>
        <dbReference type="EMBL" id="ORY62553.1"/>
    </source>
</evidence>
<evidence type="ECO:0000256" key="5">
    <source>
        <dbReference type="ARBA" id="ARBA00023128"/>
    </source>
</evidence>
<protein>
    <recommendedName>
        <fullName evidence="7">NAD-dependent epimerase/dehydratase domain-containing protein</fullName>
    </recommendedName>
</protein>
<keyword evidence="3" id="KW-1000">Mitochondrion outer membrane</keyword>
<dbReference type="FunCoup" id="A0A1Y2DTF4">
    <property type="interactions" value="101"/>
</dbReference>
<evidence type="ECO:0000256" key="4">
    <source>
        <dbReference type="ARBA" id="ARBA00022946"/>
    </source>
</evidence>
<comment type="caution">
    <text evidence="8">The sequence shown here is derived from an EMBL/GenBank/DDBJ whole genome shotgun (WGS) entry which is preliminary data.</text>
</comment>